<organism evidence="1 2">
    <name type="scientific">Klebsiella michiganensis</name>
    <dbReference type="NCBI Taxonomy" id="1134687"/>
    <lineage>
        <taxon>Bacteria</taxon>
        <taxon>Pseudomonadati</taxon>
        <taxon>Pseudomonadota</taxon>
        <taxon>Gammaproteobacteria</taxon>
        <taxon>Enterobacterales</taxon>
        <taxon>Enterobacteriaceae</taxon>
        <taxon>Klebsiella/Raoultella group</taxon>
        <taxon>Klebsiella</taxon>
    </lineage>
</organism>
<gene>
    <name evidence="1" type="ORF">SK91_05642</name>
</gene>
<proteinExistence type="predicted"/>
<comment type="caution">
    <text evidence="1">The sequence shown here is derived from an EMBL/GenBank/DDBJ whole genome shotgun (WGS) entry which is preliminary data.</text>
</comment>
<evidence type="ECO:0008006" key="3">
    <source>
        <dbReference type="Google" id="ProtNLM"/>
    </source>
</evidence>
<dbReference type="Proteomes" id="UP000036305">
    <property type="component" value="Unassembled WGS sequence"/>
</dbReference>
<evidence type="ECO:0000313" key="2">
    <source>
        <dbReference type="Proteomes" id="UP000036305"/>
    </source>
</evidence>
<keyword evidence="2" id="KW-1185">Reference proteome</keyword>
<sequence>MTNNQFTDEELQTLIIELQQTAYRLNGTNSAYLMSDAIKPLRELQERRNAAMGSEPVVWINGCNKSVPAALRYLAENPQPIGGESSFNTAHLYQMAREIELMAEATLYRHAQQPVVPFGLHPDTQKLVIDFCTALAEKLYKAQLKYGYDADWKQDGWPSQCQAHFHQHIAKGDPRDVAAYCAFMWYHGWKTEAAQTAPVVTFYRDGIEAAAKWIDKQREAYDSEHGWSDPDTGAFEFGNDTQRGYSSTLEELAEGIRALHPNAGNSQTIPEGYVMVPMRLTAENGAKSVLSGEFSETQFVNCPECFGDDECETCDGSGRIEIKVPVSWTTIKEIWIKGVEYFAAAPQENN</sequence>
<name>A0ABR5G763_9ENTR</name>
<protein>
    <recommendedName>
        <fullName evidence="3">Molecular chaperone DnaJ</fullName>
    </recommendedName>
</protein>
<dbReference type="EMBL" id="LEUS01000030">
    <property type="protein sequence ID" value="KLY25736.1"/>
    <property type="molecule type" value="Genomic_DNA"/>
</dbReference>
<reference evidence="1 2" key="1">
    <citation type="submission" date="2015-06" db="EMBL/GenBank/DDBJ databases">
        <title>The Genome Sequence of None.</title>
        <authorList>
            <consortium name="The Broad Institute Genomics Platform"/>
            <consortium name="The Broad Institute Genome Sequencing Center for Infectious Disease"/>
            <person name="Earl A.M."/>
            <person name="Onderdonk A.B."/>
            <person name="Kirby J."/>
            <person name="Ferraro M.J."/>
            <person name="Huang S."/>
            <person name="Spencer M."/>
            <person name="Fodor A."/>
            <person name="Hooper D."/>
            <person name="Dekker J."/>
            <person name="O'Brien T."/>
            <person name="Quan V."/>
            <person name="Gombosev A."/>
            <person name="Delaney M."/>
            <person name="DuBois A."/>
            <person name="Ernst C."/>
            <person name="Kim D.S."/>
            <person name="Rossman W."/>
            <person name="Gohs F."/>
            <person name="Petruso H."/>
            <person name="Nozar T."/>
            <person name="Mougeot F."/>
            <person name="Manson-McGuire A."/>
            <person name="Young S."/>
            <person name="Abouelleil A."/>
            <person name="Cao P."/>
            <person name="Chapman S.B."/>
            <person name="Griggs A."/>
            <person name="Priest M."/>
            <person name="Shea T."/>
            <person name="Wortman I."/>
            <person name="Wortman J.R."/>
            <person name="Nusbaum C."/>
            <person name="Birren B."/>
        </authorList>
    </citation>
    <scope>NUCLEOTIDE SEQUENCE [LARGE SCALE GENOMIC DNA]</scope>
    <source>
        <strain evidence="1 2">MGH87</strain>
    </source>
</reference>
<evidence type="ECO:0000313" key="1">
    <source>
        <dbReference type="EMBL" id="KLY25736.1"/>
    </source>
</evidence>
<accession>A0ABR5G763</accession>